<organism evidence="2">
    <name type="scientific">viral metagenome</name>
    <dbReference type="NCBI Taxonomy" id="1070528"/>
    <lineage>
        <taxon>unclassified sequences</taxon>
        <taxon>metagenomes</taxon>
        <taxon>organismal metagenomes</taxon>
    </lineage>
</organism>
<feature type="compositionally biased region" description="Polar residues" evidence="1">
    <location>
        <begin position="1"/>
        <end position="12"/>
    </location>
</feature>
<proteinExistence type="predicted"/>
<feature type="compositionally biased region" description="Polar residues" evidence="1">
    <location>
        <begin position="158"/>
        <end position="169"/>
    </location>
</feature>
<dbReference type="AlphaFoldDB" id="A0A2V0RK10"/>
<reference evidence="2" key="1">
    <citation type="submission" date="2017-04" db="EMBL/GenBank/DDBJ databases">
        <title>Unveiling RNA virosphere associated with marine microorganisms.</title>
        <authorList>
            <person name="Urayama S."/>
            <person name="Takaki Y."/>
            <person name="Nishi S."/>
            <person name="Yoshida Y."/>
            <person name="Deguchi S."/>
            <person name="Takai K."/>
            <person name="Nunoura T."/>
        </authorList>
    </citation>
    <scope>NUCLEOTIDE SEQUENCE</scope>
</reference>
<feature type="compositionally biased region" description="Low complexity" evidence="1">
    <location>
        <begin position="18"/>
        <end position="42"/>
    </location>
</feature>
<feature type="region of interest" description="Disordered" evidence="1">
    <location>
        <begin position="158"/>
        <end position="177"/>
    </location>
</feature>
<sequence>MRGRNLTRTSFQGGSRGGSAPASSSNPNPSSGSASSGPIRGRNLTRHGYTRGERGLVLDNPSEGVPDDSPDAVIDSRPEDVPSEPIVETRPEVVFSEPIIKRPIDVRPPKLSYDTGKSVLISTENGRPVIVMPDGFENLPDDYEIAIVERDGLGFNNEVGTAQVDSSTPIEGPDESEREKPFLEGLAETFVETVLPGVNADIKGIDETIVQTVFPKSGMKDSNDLGMGMVKAGVLLSLPGMPTKGIGIPLQIAGDVMLDLNKGDYTGAIANLNPIIALGTDEQSGMIDRKVKLGGMIGSLMVGDFDAAGKSAATHPTDVPERKPSDHIDAIWGNVAGALEGPLNESSDTIVKGILNPESLGSIFKAASKFDDMSSYVRSLPGIRVLESDRYYTVLFYPRKGITYVEWKPTEDIMNLFSRSRLRSTVREWSEDFLAAAGHKVPAWTRRVNYIKDKYGMESDTVKHYGYSRGGGLSTHLGGTGYGTGYFSSYLPRKESKSKFSGDLLHDMIINPLSYALLIRKRIGI</sequence>
<feature type="region of interest" description="Disordered" evidence="1">
    <location>
        <begin position="1"/>
        <end position="84"/>
    </location>
</feature>
<dbReference type="EMBL" id="BDQA01000332">
    <property type="protein sequence ID" value="GBH21782.1"/>
    <property type="molecule type" value="Genomic_RNA"/>
</dbReference>
<name>A0A2V0RK10_9ZZZZ</name>
<comment type="caution">
    <text evidence="2">The sequence shown here is derived from an EMBL/GenBank/DDBJ whole genome shotgun (WGS) entry which is preliminary data.</text>
</comment>
<evidence type="ECO:0000313" key="2">
    <source>
        <dbReference type="EMBL" id="GBH21782.1"/>
    </source>
</evidence>
<evidence type="ECO:0000256" key="1">
    <source>
        <dbReference type="SAM" id="MobiDB-lite"/>
    </source>
</evidence>
<accession>A0A2V0RK10</accession>
<protein>
    <submittedName>
        <fullName evidence="2">Uncharacterized protein</fullName>
    </submittedName>
</protein>